<sequence>MFQLINVTPDATVNTKIKRAKMDVANKPQHLVKQKTKPVAELLQVYHDWQPEYGLPEGFMGEDDSADQLRWLFSSDNPWFKLGKCTILLSDSDGGGDEDSDQTLDNKPTETFRLVIFIHPQVRFFRPNTAYFGFWRTTNNPSLNRQAFLLASQWLKHQKQQQLVGPINFNSFGSYRLQLDDFNGNNFAGEPSNPAYYAQLLINAKFDSKPCNLYQSQFVKLGGKPPQASIEKLQQLDKSLGNDFLLEQLTEPVWLEQSVEFHQITEMVFSNNPAYQHIDSNSFFQMVSKPLAKRFCQHCSLIVRDKKDQLIVAAYLVFPDWSQLTTSNPSAESIRKPLEDIDFQRDFKYLKSPTAIIKTAGTLVQFQGKGLMSWMNLSASINMHRYYHQLIGALASADNPSLKLVPRLTNSEKTGNIIRERQYGLFSKQL</sequence>
<accession>A0A2V1H1A2</accession>
<dbReference type="Proteomes" id="UP000244906">
    <property type="component" value="Unassembled WGS sequence"/>
</dbReference>
<gene>
    <name evidence="1" type="ORF">DC094_05500</name>
</gene>
<organism evidence="1 2">
    <name type="scientific">Pelagibaculum spongiae</name>
    <dbReference type="NCBI Taxonomy" id="2080658"/>
    <lineage>
        <taxon>Bacteria</taxon>
        <taxon>Pseudomonadati</taxon>
        <taxon>Pseudomonadota</taxon>
        <taxon>Gammaproteobacteria</taxon>
        <taxon>Oceanospirillales</taxon>
        <taxon>Pelagibaculum</taxon>
    </lineage>
</organism>
<evidence type="ECO:0000313" key="1">
    <source>
        <dbReference type="EMBL" id="PVZ72459.1"/>
    </source>
</evidence>
<dbReference type="AlphaFoldDB" id="A0A2V1H1A2"/>
<comment type="caution">
    <text evidence="1">The sequence shown here is derived from an EMBL/GenBank/DDBJ whole genome shotgun (WGS) entry which is preliminary data.</text>
</comment>
<reference evidence="1 2" key="1">
    <citation type="submission" date="2018-04" db="EMBL/GenBank/DDBJ databases">
        <title>Thalassorhabdus spongiae gen. nov., sp. nov., isolated from a marine sponge in South-West Iceland.</title>
        <authorList>
            <person name="Knobloch S."/>
            <person name="Daussin A."/>
            <person name="Johannsson R."/>
            <person name="Marteinsson V.T."/>
        </authorList>
    </citation>
    <scope>NUCLEOTIDE SEQUENCE [LARGE SCALE GENOMIC DNA]</scope>
    <source>
        <strain evidence="1 2">Hp12</strain>
    </source>
</reference>
<keyword evidence="2" id="KW-1185">Reference proteome</keyword>
<evidence type="ECO:0000313" key="2">
    <source>
        <dbReference type="Proteomes" id="UP000244906"/>
    </source>
</evidence>
<protein>
    <submittedName>
        <fullName evidence="1">Uncharacterized protein</fullName>
    </submittedName>
</protein>
<proteinExistence type="predicted"/>
<dbReference type="EMBL" id="QDDL01000001">
    <property type="protein sequence ID" value="PVZ72459.1"/>
    <property type="molecule type" value="Genomic_DNA"/>
</dbReference>
<name>A0A2V1H1A2_9GAMM</name>